<evidence type="ECO:0000313" key="1">
    <source>
        <dbReference type="EMBL" id="PKF35563.1"/>
    </source>
</evidence>
<dbReference type="Proteomes" id="UP000233553">
    <property type="component" value="Unassembled WGS sequence"/>
</dbReference>
<evidence type="ECO:0000313" key="2">
    <source>
        <dbReference type="Proteomes" id="UP000233553"/>
    </source>
</evidence>
<sequence>MNTKKAINFAFFFGDKMSLFNKVSASASSLKSASSNYMSNQLRSVGGVSGLANLGISSLVSKATDALRGGSVWDNLNPNLIASIYEVDHNGFIIAGTAVVQAVFSDEIDLEASLNWQSPFEGAGAESKAPALMSMLQSGAFQPLIDSIGGKTKEILQDTVNEARGRTGITKLNSTQVFSGMPPIKINGSLLLRAWENPVREVENPLDTLMRWSLPYYLAPEGTLLSNAFNFSQGNGKTLIETIMPSEAPPLVAVTYKGRTYAPLVIESIKLPLGSPIDANGNFTSMLIPVTFSTLTAMDGNDWMKTSSRGF</sequence>
<gene>
    <name evidence="1" type="ORF">CW311_04545</name>
</gene>
<dbReference type="EMBL" id="PISJ01000005">
    <property type="protein sequence ID" value="PKF35563.1"/>
    <property type="molecule type" value="Genomic_DNA"/>
</dbReference>
<proteinExistence type="predicted"/>
<name>A0A2N0WIG8_9GAMM</name>
<accession>A0A2N0WIG8</accession>
<reference evidence="1 2" key="1">
    <citation type="submission" date="2017-12" db="EMBL/GenBank/DDBJ databases">
        <title>Draft Genome sequences of multiple microbial strains isolated from spacecraft associated surfaces.</title>
        <authorList>
            <person name="Seuylemezian A."/>
            <person name="Vaishampayan P."/>
            <person name="Venkateswaran K."/>
        </authorList>
    </citation>
    <scope>NUCLEOTIDE SEQUENCE [LARGE SCALE GENOMIC DNA]</scope>
    <source>
        <strain evidence="1 2">2P01AA</strain>
    </source>
</reference>
<dbReference type="AlphaFoldDB" id="A0A2N0WIG8"/>
<organism evidence="1 2">
    <name type="scientific">Acinetobacter proteolyticus</name>
    <dbReference type="NCBI Taxonomy" id="1776741"/>
    <lineage>
        <taxon>Bacteria</taxon>
        <taxon>Pseudomonadati</taxon>
        <taxon>Pseudomonadota</taxon>
        <taxon>Gammaproteobacteria</taxon>
        <taxon>Moraxellales</taxon>
        <taxon>Moraxellaceae</taxon>
        <taxon>Acinetobacter</taxon>
    </lineage>
</organism>
<comment type="caution">
    <text evidence="1">The sequence shown here is derived from an EMBL/GenBank/DDBJ whole genome shotgun (WGS) entry which is preliminary data.</text>
</comment>
<protein>
    <submittedName>
        <fullName evidence="1">Uncharacterized protein</fullName>
    </submittedName>
</protein>